<evidence type="ECO:0000313" key="2">
    <source>
        <dbReference type="Proteomes" id="UP001516400"/>
    </source>
</evidence>
<dbReference type="AlphaFoldDB" id="A0ABD2P2P6"/>
<sequence>MNEFEKIVQKNLITVVNYLPNHVDIWNTKLKEISKPLQVLSNQCEQLNHVQNANMKWIENFEEIKCCLLYRISNEIHETLTEIKSTILKLPLQGVRFAEGAESHS</sequence>
<dbReference type="Pfam" id="PF15011">
    <property type="entry name" value="CA109-like"/>
    <property type="match status" value="1"/>
</dbReference>
<protein>
    <submittedName>
        <fullName evidence="1">Uncharacterized protein</fullName>
    </submittedName>
</protein>
<evidence type="ECO:0000313" key="1">
    <source>
        <dbReference type="EMBL" id="KAL3285259.1"/>
    </source>
</evidence>
<dbReference type="EMBL" id="JABFTP020000165">
    <property type="protein sequence ID" value="KAL3285259.1"/>
    <property type="molecule type" value="Genomic_DNA"/>
</dbReference>
<accession>A0ABD2P2P6</accession>
<proteinExistence type="predicted"/>
<gene>
    <name evidence="1" type="ORF">HHI36_019369</name>
</gene>
<comment type="caution">
    <text evidence="1">The sequence shown here is derived from an EMBL/GenBank/DDBJ whole genome shotgun (WGS) entry which is preliminary data.</text>
</comment>
<dbReference type="InterPro" id="IPR029159">
    <property type="entry name" value="CA109-like"/>
</dbReference>
<reference evidence="1 2" key="1">
    <citation type="journal article" date="2021" name="BMC Biol.">
        <title>Horizontally acquired antibacterial genes associated with adaptive radiation of ladybird beetles.</title>
        <authorList>
            <person name="Li H.S."/>
            <person name="Tang X.F."/>
            <person name="Huang Y.H."/>
            <person name="Xu Z.Y."/>
            <person name="Chen M.L."/>
            <person name="Du X.Y."/>
            <person name="Qiu B.Y."/>
            <person name="Chen P.T."/>
            <person name="Zhang W."/>
            <person name="Slipinski A."/>
            <person name="Escalona H.E."/>
            <person name="Waterhouse R.M."/>
            <person name="Zwick A."/>
            <person name="Pang H."/>
        </authorList>
    </citation>
    <scope>NUCLEOTIDE SEQUENCE [LARGE SCALE GENOMIC DNA]</scope>
    <source>
        <strain evidence="1">SYSU2018</strain>
    </source>
</reference>
<dbReference type="Proteomes" id="UP001516400">
    <property type="component" value="Unassembled WGS sequence"/>
</dbReference>
<organism evidence="1 2">
    <name type="scientific">Cryptolaemus montrouzieri</name>
    <dbReference type="NCBI Taxonomy" id="559131"/>
    <lineage>
        <taxon>Eukaryota</taxon>
        <taxon>Metazoa</taxon>
        <taxon>Ecdysozoa</taxon>
        <taxon>Arthropoda</taxon>
        <taxon>Hexapoda</taxon>
        <taxon>Insecta</taxon>
        <taxon>Pterygota</taxon>
        <taxon>Neoptera</taxon>
        <taxon>Endopterygota</taxon>
        <taxon>Coleoptera</taxon>
        <taxon>Polyphaga</taxon>
        <taxon>Cucujiformia</taxon>
        <taxon>Coccinelloidea</taxon>
        <taxon>Coccinellidae</taxon>
        <taxon>Scymninae</taxon>
        <taxon>Scymnini</taxon>
        <taxon>Cryptolaemus</taxon>
    </lineage>
</organism>
<name>A0ABD2P2P6_9CUCU</name>
<keyword evidence="2" id="KW-1185">Reference proteome</keyword>